<dbReference type="InterPro" id="IPR049808">
    <property type="entry name" value="CONSTANS-like_Bbox1"/>
</dbReference>
<dbReference type="Proteomes" id="UP001054821">
    <property type="component" value="Chromosome 1"/>
</dbReference>
<dbReference type="PANTHER" id="PTHR31717">
    <property type="entry name" value="ZINC FINGER PROTEIN CONSTANS-LIKE 10"/>
    <property type="match status" value="1"/>
</dbReference>
<dbReference type="EMBL" id="JAJFAZ020000001">
    <property type="protein sequence ID" value="KAI5353197.1"/>
    <property type="molecule type" value="Genomic_DNA"/>
</dbReference>
<keyword evidence="6" id="KW-1185">Reference proteome</keyword>
<dbReference type="GO" id="GO:0008270">
    <property type="term" value="F:zinc ion binding"/>
    <property type="evidence" value="ECO:0007669"/>
    <property type="project" value="UniProtKB-KW"/>
</dbReference>
<organism evidence="5 6">
    <name type="scientific">Prunus dulcis</name>
    <name type="common">Almond</name>
    <name type="synonym">Amygdalus dulcis</name>
    <dbReference type="NCBI Taxonomy" id="3755"/>
    <lineage>
        <taxon>Eukaryota</taxon>
        <taxon>Viridiplantae</taxon>
        <taxon>Streptophyta</taxon>
        <taxon>Embryophyta</taxon>
        <taxon>Tracheophyta</taxon>
        <taxon>Spermatophyta</taxon>
        <taxon>Magnoliopsida</taxon>
        <taxon>eudicotyledons</taxon>
        <taxon>Gunneridae</taxon>
        <taxon>Pentapetalae</taxon>
        <taxon>rosids</taxon>
        <taxon>fabids</taxon>
        <taxon>Rosales</taxon>
        <taxon>Rosaceae</taxon>
        <taxon>Amygdaloideae</taxon>
        <taxon>Amygdaleae</taxon>
        <taxon>Prunus</taxon>
    </lineage>
</organism>
<protein>
    <recommendedName>
        <fullName evidence="7">B-box zinc finger family protein</fullName>
    </recommendedName>
</protein>
<comment type="caution">
    <text evidence="5">The sequence shown here is derived from an EMBL/GenBank/DDBJ whole genome shotgun (WGS) entry which is preliminary data.</text>
</comment>
<evidence type="ECO:0000256" key="1">
    <source>
        <dbReference type="ARBA" id="ARBA00022723"/>
    </source>
</evidence>
<sequence length="324" mass="36283">MEKACELCLELRPVVYCKADSAHLCLPCDAKVHSANPIVGCHHRTILCDLCKYRSVDIECLDHLMFMCRVCDASLHRKCSPHGQHRKRTLASSFTGCPSAKDFAAFWGFKLDESDGVGSNSQRFKKISRGDGHGGHYQKRSTGNSFILDQILDLKRLQLSQDQPNQEKSSSVHEHQNPSRSLEHSLDHHRLQHSQDDLGRTGSQQWDSCLPVQGLMVKFDPLPLPFPEQLEQYFPSSSSTAGFISKMCHTPSWRRRAMQEQPRDKLTKAISAVLESATQSSSKSRGQQIQRPPLDLAIHMIFTGPNENPAGKSCAEQAKHGQLS</sequence>
<evidence type="ECO:0000313" key="6">
    <source>
        <dbReference type="Proteomes" id="UP001054821"/>
    </source>
</evidence>
<dbReference type="PANTHER" id="PTHR31717:SF45">
    <property type="entry name" value="ZINC FINGER PROTEIN CONSTANS-LIKE 14-RELATED"/>
    <property type="match status" value="1"/>
</dbReference>
<reference evidence="5 6" key="1">
    <citation type="journal article" date="2022" name="G3 (Bethesda)">
        <title>Whole-genome sequence and methylome profiling of the almond [Prunus dulcis (Mill.) D.A. Webb] cultivar 'Nonpareil'.</title>
        <authorList>
            <person name="D'Amico-Willman K.M."/>
            <person name="Ouma W.Z."/>
            <person name="Meulia T."/>
            <person name="Sideli G.M."/>
            <person name="Gradziel T.M."/>
            <person name="Fresnedo-Ramirez J."/>
        </authorList>
    </citation>
    <scope>NUCLEOTIDE SEQUENCE [LARGE SCALE GENOMIC DNA]</scope>
    <source>
        <strain evidence="5">Clone GOH B32 T37-40</strain>
    </source>
</reference>
<dbReference type="CDD" id="cd19821">
    <property type="entry name" value="Bbox1_BBX-like"/>
    <property type="match status" value="1"/>
</dbReference>
<feature type="compositionally biased region" description="Basic and acidic residues" evidence="4">
    <location>
        <begin position="170"/>
        <end position="199"/>
    </location>
</feature>
<dbReference type="AlphaFoldDB" id="A0AAD4ZRV9"/>
<keyword evidence="1" id="KW-0479">Metal-binding</keyword>
<feature type="region of interest" description="Disordered" evidence="4">
    <location>
        <begin position="161"/>
        <end position="205"/>
    </location>
</feature>
<proteinExistence type="predicted"/>
<evidence type="ECO:0008006" key="7">
    <source>
        <dbReference type="Google" id="ProtNLM"/>
    </source>
</evidence>
<gene>
    <name evidence="5" type="ORF">L3X38_006090</name>
</gene>
<accession>A0AAD4ZRV9</accession>
<evidence type="ECO:0000313" key="5">
    <source>
        <dbReference type="EMBL" id="KAI5353197.1"/>
    </source>
</evidence>
<evidence type="ECO:0000256" key="2">
    <source>
        <dbReference type="ARBA" id="ARBA00022771"/>
    </source>
</evidence>
<name>A0AAD4ZRV9_PRUDU</name>
<feature type="region of interest" description="Disordered" evidence="4">
    <location>
        <begin position="116"/>
        <end position="141"/>
    </location>
</feature>
<keyword evidence="3" id="KW-0862">Zinc</keyword>
<evidence type="ECO:0000256" key="3">
    <source>
        <dbReference type="ARBA" id="ARBA00022833"/>
    </source>
</evidence>
<keyword evidence="2" id="KW-0863">Zinc-finger</keyword>
<evidence type="ECO:0000256" key="4">
    <source>
        <dbReference type="SAM" id="MobiDB-lite"/>
    </source>
</evidence>
<feature type="region of interest" description="Disordered" evidence="4">
    <location>
        <begin position="302"/>
        <end position="324"/>
    </location>
</feature>